<evidence type="ECO:0000313" key="8">
    <source>
        <dbReference type="Proteomes" id="UP000216215"/>
    </source>
</evidence>
<dbReference type="PANTHER" id="PTHR30086">
    <property type="entry name" value="ARGININE EXPORTER PROTEIN ARGO"/>
    <property type="match status" value="1"/>
</dbReference>
<dbReference type="GO" id="GO:0005886">
    <property type="term" value="C:plasma membrane"/>
    <property type="evidence" value="ECO:0007669"/>
    <property type="project" value="UniProtKB-SubCell"/>
</dbReference>
<feature type="transmembrane region" description="Helical" evidence="6">
    <location>
        <begin position="143"/>
        <end position="164"/>
    </location>
</feature>
<dbReference type="RefSeq" id="WP_095486601.1">
    <property type="nucleotide sequence ID" value="NZ_NPKI01000026.1"/>
</dbReference>
<evidence type="ECO:0000313" key="7">
    <source>
        <dbReference type="EMBL" id="PAQ00472.1"/>
    </source>
</evidence>
<feature type="transmembrane region" description="Helical" evidence="6">
    <location>
        <begin position="176"/>
        <end position="194"/>
    </location>
</feature>
<keyword evidence="4 6" id="KW-1133">Transmembrane helix</keyword>
<protein>
    <submittedName>
        <fullName evidence="7">Lysine transporter LysE</fullName>
    </submittedName>
</protein>
<reference evidence="8" key="1">
    <citation type="submission" date="2017-08" db="EMBL/GenBank/DDBJ databases">
        <title>Mesorhizobium wenxinae sp. nov., a novel rhizobial species isolated from root nodules of chickpea (Cicer arietinum L.).</title>
        <authorList>
            <person name="Zhang J."/>
        </authorList>
    </citation>
    <scope>NUCLEOTIDE SEQUENCE [LARGE SCALE GENOMIC DNA]</scope>
    <source>
        <strain evidence="8">USDA 3392</strain>
    </source>
</reference>
<accession>A0AB36R887</accession>
<dbReference type="Pfam" id="PF01810">
    <property type="entry name" value="LysE"/>
    <property type="match status" value="1"/>
</dbReference>
<sequence length="196" mass="20492">MQAPPGPDSMLVTARGIAHGRSTAFFTVLGMTVGAGLVQLPLLALGVSSLVGASPLAFSLLLWSGAAYLCWLGISLLLSSATEVAIEEHRNLGPLAAAREGMIANLINPWPMMFMVAFLPQFVDPARGSVTLQLLLLGGTQKITGVLVLGAYALASGAVGEWILKQPKIRLWQQRIAGCFIIGLGIRMAVSGGATR</sequence>
<evidence type="ECO:0000256" key="5">
    <source>
        <dbReference type="ARBA" id="ARBA00023136"/>
    </source>
</evidence>
<dbReference type="PANTHER" id="PTHR30086:SF20">
    <property type="entry name" value="ARGININE EXPORTER PROTEIN ARGO-RELATED"/>
    <property type="match status" value="1"/>
</dbReference>
<evidence type="ECO:0000256" key="1">
    <source>
        <dbReference type="ARBA" id="ARBA00004651"/>
    </source>
</evidence>
<evidence type="ECO:0000256" key="6">
    <source>
        <dbReference type="SAM" id="Phobius"/>
    </source>
</evidence>
<dbReference type="EMBL" id="NPKI01000026">
    <property type="protein sequence ID" value="PAQ00472.1"/>
    <property type="molecule type" value="Genomic_DNA"/>
</dbReference>
<dbReference type="PIRSF" id="PIRSF006324">
    <property type="entry name" value="LeuE"/>
    <property type="match status" value="1"/>
</dbReference>
<keyword evidence="8" id="KW-1185">Reference proteome</keyword>
<keyword evidence="2" id="KW-1003">Cell membrane</keyword>
<name>A0AB36R887_9HYPH</name>
<evidence type="ECO:0000256" key="2">
    <source>
        <dbReference type="ARBA" id="ARBA00022475"/>
    </source>
</evidence>
<dbReference type="GO" id="GO:0015171">
    <property type="term" value="F:amino acid transmembrane transporter activity"/>
    <property type="evidence" value="ECO:0007669"/>
    <property type="project" value="TreeGrafter"/>
</dbReference>
<dbReference type="Proteomes" id="UP000216215">
    <property type="component" value="Unassembled WGS sequence"/>
</dbReference>
<keyword evidence="3 6" id="KW-0812">Transmembrane</keyword>
<gene>
    <name evidence="7" type="ORF">CIT25_20710</name>
</gene>
<keyword evidence="5 6" id="KW-0472">Membrane</keyword>
<feature type="transmembrane region" description="Helical" evidence="6">
    <location>
        <begin position="102"/>
        <end position="123"/>
    </location>
</feature>
<comment type="caution">
    <text evidence="7">The sequence shown here is derived from an EMBL/GenBank/DDBJ whole genome shotgun (WGS) entry which is preliminary data.</text>
</comment>
<dbReference type="InterPro" id="IPR001123">
    <property type="entry name" value="LeuE-type"/>
</dbReference>
<proteinExistence type="predicted"/>
<comment type="subcellular location">
    <subcellularLocation>
        <location evidence="1">Cell membrane</location>
        <topology evidence="1">Multi-pass membrane protein</topology>
    </subcellularLocation>
</comment>
<evidence type="ECO:0000256" key="4">
    <source>
        <dbReference type="ARBA" id="ARBA00022989"/>
    </source>
</evidence>
<feature type="transmembrane region" description="Helical" evidence="6">
    <location>
        <begin position="24"/>
        <end position="44"/>
    </location>
</feature>
<feature type="transmembrane region" description="Helical" evidence="6">
    <location>
        <begin position="56"/>
        <end position="81"/>
    </location>
</feature>
<organism evidence="7 8">
    <name type="scientific">Mesorhizobium mediterraneum</name>
    <dbReference type="NCBI Taxonomy" id="43617"/>
    <lineage>
        <taxon>Bacteria</taxon>
        <taxon>Pseudomonadati</taxon>
        <taxon>Pseudomonadota</taxon>
        <taxon>Alphaproteobacteria</taxon>
        <taxon>Hyphomicrobiales</taxon>
        <taxon>Phyllobacteriaceae</taxon>
        <taxon>Mesorhizobium</taxon>
    </lineage>
</organism>
<evidence type="ECO:0000256" key="3">
    <source>
        <dbReference type="ARBA" id="ARBA00022692"/>
    </source>
</evidence>
<dbReference type="AlphaFoldDB" id="A0AB36R887"/>